<evidence type="ECO:0000313" key="1">
    <source>
        <dbReference type="EMBL" id="SPM32764.1"/>
    </source>
</evidence>
<name>A0A2U3NMU0_9MYCO</name>
<evidence type="ECO:0000313" key="2">
    <source>
        <dbReference type="Proteomes" id="UP000240988"/>
    </source>
</evidence>
<dbReference type="RefSeq" id="WP_077086210.1">
    <property type="nucleotide sequence ID" value="NZ_LT721901.1"/>
</dbReference>
<proteinExistence type="predicted"/>
<dbReference type="STRING" id="1841860.GCA_900157375_00565"/>
<reference evidence="1 2" key="1">
    <citation type="submission" date="2017-01" db="EMBL/GenBank/DDBJ databases">
        <authorList>
            <consortium name="Urmite Genomes"/>
        </authorList>
    </citation>
    <scope>NUCLEOTIDE SEQUENCE [LARGE SCALE GENOMIC DNA]</scope>
    <source>
        <strain evidence="1 2">AB57</strain>
    </source>
</reference>
<keyword evidence="2" id="KW-1185">Reference proteome</keyword>
<dbReference type="EMBL" id="FUFA01000002">
    <property type="protein sequence ID" value="SPM32764.1"/>
    <property type="molecule type" value="Genomic_DNA"/>
</dbReference>
<dbReference type="AlphaFoldDB" id="A0A2U3NMU0"/>
<dbReference type="Proteomes" id="UP000240988">
    <property type="component" value="Unassembled WGS sequence"/>
</dbReference>
<gene>
    <name evidence="1" type="ORF">MRAB57_563</name>
</gene>
<accession>A0A2U3NMU0</accession>
<protein>
    <submittedName>
        <fullName evidence="1">Mycobacterium rhizamassiliense ORFan</fullName>
    </submittedName>
</protein>
<organism evidence="1 2">
    <name type="scientific">Mycobacterium rhizamassiliense</name>
    <dbReference type="NCBI Taxonomy" id="1841860"/>
    <lineage>
        <taxon>Bacteria</taxon>
        <taxon>Bacillati</taxon>
        <taxon>Actinomycetota</taxon>
        <taxon>Actinomycetes</taxon>
        <taxon>Mycobacteriales</taxon>
        <taxon>Mycobacteriaceae</taxon>
        <taxon>Mycobacterium</taxon>
    </lineage>
</organism>
<sequence>MRPTYTRELAGDVRAVQTMLRDVVDDPKSSRDEVNWAEEMLNLGSAGLAERIVSTQRDRQHFGDD</sequence>